<evidence type="ECO:0000256" key="1">
    <source>
        <dbReference type="SAM" id="Phobius"/>
    </source>
</evidence>
<keyword evidence="1" id="KW-0812">Transmembrane</keyword>
<keyword evidence="3" id="KW-1185">Reference proteome</keyword>
<dbReference type="RefSeq" id="WP_394836481.1">
    <property type="nucleotide sequence ID" value="NZ_CP089929.1"/>
</dbReference>
<organism evidence="2 3">
    <name type="scientific">Pendulispora rubella</name>
    <dbReference type="NCBI Taxonomy" id="2741070"/>
    <lineage>
        <taxon>Bacteria</taxon>
        <taxon>Pseudomonadati</taxon>
        <taxon>Myxococcota</taxon>
        <taxon>Myxococcia</taxon>
        <taxon>Myxococcales</taxon>
        <taxon>Sorangiineae</taxon>
        <taxon>Pendulisporaceae</taxon>
        <taxon>Pendulispora</taxon>
    </lineage>
</organism>
<keyword evidence="1" id="KW-1133">Transmembrane helix</keyword>
<dbReference type="EMBL" id="CP089983">
    <property type="protein sequence ID" value="WXB06823.1"/>
    <property type="molecule type" value="Genomic_DNA"/>
</dbReference>
<reference evidence="2" key="1">
    <citation type="submission" date="2021-12" db="EMBL/GenBank/DDBJ databases">
        <title>Discovery of the Pendulisporaceae a myxobacterial family with distinct sporulation behavior and unique specialized metabolism.</title>
        <authorList>
            <person name="Garcia R."/>
            <person name="Popoff A."/>
            <person name="Bader C.D."/>
            <person name="Loehr J."/>
            <person name="Walesch S."/>
            <person name="Walt C."/>
            <person name="Boldt J."/>
            <person name="Bunk B."/>
            <person name="Haeckl F.J.F.P.J."/>
            <person name="Gunesch A.P."/>
            <person name="Birkelbach J."/>
            <person name="Nuebel U."/>
            <person name="Pietschmann T."/>
            <person name="Bach T."/>
            <person name="Mueller R."/>
        </authorList>
    </citation>
    <scope>NUCLEOTIDE SEQUENCE</scope>
    <source>
        <strain evidence="2">MSr11367</strain>
    </source>
</reference>
<name>A0ABZ2LA81_9BACT</name>
<sequence length="255" mass="26915">MARKNGELLSARTKLRVCAGETCPGLVRTDCVEWLGQVERAIPSILVEAKSDEGDVFDVAVTLDGKLVASTLDGRPIELDPGLHTVRFAKHGKPSLEQKVLAREGERGKSVTASWLTPATVPSVSRPPNEGNTSRPVPTSVFVLGGIGLAGMGGFAVFAALGAQKRNELETGCAPFCNADQVRPAKTDYLVADISLAIGAGALLGAAIAFFARPDVPLGESEQNRTQRAKGNTKAGHSKVRVGFGFDHIELNGRF</sequence>
<proteinExistence type="predicted"/>
<gene>
    <name evidence="2" type="ORF">LVJ94_06195</name>
</gene>
<feature type="transmembrane region" description="Helical" evidence="1">
    <location>
        <begin position="141"/>
        <end position="161"/>
    </location>
</feature>
<accession>A0ABZ2LA81</accession>
<feature type="transmembrane region" description="Helical" evidence="1">
    <location>
        <begin position="190"/>
        <end position="212"/>
    </location>
</feature>
<evidence type="ECO:0000313" key="3">
    <source>
        <dbReference type="Proteomes" id="UP001374803"/>
    </source>
</evidence>
<evidence type="ECO:0000313" key="2">
    <source>
        <dbReference type="EMBL" id="WXB06823.1"/>
    </source>
</evidence>
<protein>
    <submittedName>
        <fullName evidence="2">Uncharacterized protein</fullName>
    </submittedName>
</protein>
<dbReference type="Proteomes" id="UP001374803">
    <property type="component" value="Chromosome"/>
</dbReference>
<keyword evidence="1" id="KW-0472">Membrane</keyword>